<dbReference type="Proteomes" id="UP001057561">
    <property type="component" value="Chromosome"/>
</dbReference>
<sequence length="397" mass="46156">MKPSVYDKCGNQLKIEKKFEPLCILFIDSSGFREDYARIYDEIYKELSINNISILTILGPGSTKAEESRFKSYYPTRIEELTKGKQTWRMKYLRHFIAQMIKRKVPLSKRRPWTWYKFYTTFSAMVSFFEDSQPRLVISIKYDSCYAFVVAANSLRVPTLAIQHGDYYLDTDVDYGDGSSSRRFHEWPASILLVWNQSTVEFCQRKFGNQHTYRSLNAPLWHARYHSKTTCSTDKIIIYESDLSLWSNSLINSIINSFGTQQVKVKPHPYYVSKIVSRAALEFPELLVSQPLWESVPKIGISFSSTVTDELIFNDCVCVTIARKEDIGVRFPYTGTFSLDDDYINRILLLLQELYTSKSKYQQILTAQKEERKDFVSSIMPVAKGIAKVCEEYITKK</sequence>
<protein>
    <submittedName>
        <fullName evidence="1">Uncharacterized protein</fullName>
    </submittedName>
</protein>
<dbReference type="RefSeq" id="WP_257120513.1">
    <property type="nucleotide sequence ID" value="NZ_CP099464.1"/>
</dbReference>
<accession>A0ABY5LT76</accession>
<organism evidence="1 2">
    <name type="scientific">Dolichospermum heterosporum TAC447</name>
    <dbReference type="NCBI Taxonomy" id="747523"/>
    <lineage>
        <taxon>Bacteria</taxon>
        <taxon>Bacillati</taxon>
        <taxon>Cyanobacteriota</taxon>
        <taxon>Cyanophyceae</taxon>
        <taxon>Nostocales</taxon>
        <taxon>Aphanizomenonaceae</taxon>
        <taxon>Dolichospermum</taxon>
        <taxon>Dolichospermum heterosporum</taxon>
    </lineage>
</organism>
<proteinExistence type="predicted"/>
<dbReference type="EMBL" id="CP099464">
    <property type="protein sequence ID" value="UUO13753.1"/>
    <property type="molecule type" value="Genomic_DNA"/>
</dbReference>
<evidence type="ECO:0000313" key="1">
    <source>
        <dbReference type="EMBL" id="UUO13753.1"/>
    </source>
</evidence>
<keyword evidence="2" id="KW-1185">Reference proteome</keyword>
<gene>
    <name evidence="1" type="ORF">NG743_16995</name>
</gene>
<evidence type="ECO:0000313" key="2">
    <source>
        <dbReference type="Proteomes" id="UP001057561"/>
    </source>
</evidence>
<name>A0ABY5LT76_9CYAN</name>
<reference evidence="1" key="1">
    <citation type="submission" date="2022-06" db="EMBL/GenBank/DDBJ databases">
        <title>Nostosin G and Spiroidesin B from the Cyanobacterium Dolichospermum sp. NIES-1697.</title>
        <authorList>
            <person name="Phan C.-S."/>
            <person name="Mehjabin J.J."/>
            <person name="Anas A.R.J."/>
            <person name="Hayasaka M."/>
            <person name="Onoki R."/>
            <person name="Wang J."/>
            <person name="Umezawa T."/>
            <person name="Washio K."/>
            <person name="Morikawa M."/>
            <person name="Okino T."/>
        </authorList>
    </citation>
    <scope>NUCLEOTIDE SEQUENCE</scope>
    <source>
        <strain evidence="1">NIES-1697</strain>
    </source>
</reference>